<keyword evidence="16" id="KW-1185">Reference proteome</keyword>
<dbReference type="Gene3D" id="2.40.170.20">
    <property type="entry name" value="TonB-dependent receptor, beta-barrel domain"/>
    <property type="match status" value="1"/>
</dbReference>
<dbReference type="Proteomes" id="UP000070186">
    <property type="component" value="Unassembled WGS sequence"/>
</dbReference>
<evidence type="ECO:0000256" key="9">
    <source>
        <dbReference type="ARBA" id="ARBA00023237"/>
    </source>
</evidence>
<dbReference type="InterPro" id="IPR012910">
    <property type="entry name" value="Plug_dom"/>
</dbReference>
<dbReference type="CDD" id="cd01347">
    <property type="entry name" value="ligand_gated_channel"/>
    <property type="match status" value="1"/>
</dbReference>
<accession>A0A133XGF3</accession>
<keyword evidence="6 11" id="KW-0798">TonB box</keyword>
<dbReference type="InterPro" id="IPR039426">
    <property type="entry name" value="TonB-dep_rcpt-like"/>
</dbReference>
<keyword evidence="4 10" id="KW-1134">Transmembrane beta strand</keyword>
<evidence type="ECO:0000256" key="6">
    <source>
        <dbReference type="ARBA" id="ARBA00023077"/>
    </source>
</evidence>
<keyword evidence="12" id="KW-0732">Signal</keyword>
<keyword evidence="7 10" id="KW-0472">Membrane</keyword>
<protein>
    <recommendedName>
        <fullName evidence="17">TonB-dependent receptor</fullName>
    </recommendedName>
</protein>
<dbReference type="AlphaFoldDB" id="A0A133XGF3"/>
<evidence type="ECO:0000256" key="12">
    <source>
        <dbReference type="SAM" id="SignalP"/>
    </source>
</evidence>
<evidence type="ECO:0000259" key="14">
    <source>
        <dbReference type="Pfam" id="PF07715"/>
    </source>
</evidence>
<dbReference type="SUPFAM" id="SSF56935">
    <property type="entry name" value="Porins"/>
    <property type="match status" value="1"/>
</dbReference>
<gene>
    <name evidence="15" type="ORF">AT959_11605</name>
</gene>
<dbReference type="InterPro" id="IPR036942">
    <property type="entry name" value="Beta-barrel_TonB_sf"/>
</dbReference>
<evidence type="ECO:0000256" key="7">
    <source>
        <dbReference type="ARBA" id="ARBA00023136"/>
    </source>
</evidence>
<proteinExistence type="inferred from homology"/>
<comment type="subcellular location">
    <subcellularLocation>
        <location evidence="1 10">Cell outer membrane</location>
        <topology evidence="1 10">Multi-pass membrane protein</topology>
    </subcellularLocation>
</comment>
<dbReference type="PROSITE" id="PS52016">
    <property type="entry name" value="TONB_DEPENDENT_REC_3"/>
    <property type="match status" value="1"/>
</dbReference>
<dbReference type="GO" id="GO:0009279">
    <property type="term" value="C:cell outer membrane"/>
    <property type="evidence" value="ECO:0007669"/>
    <property type="project" value="UniProtKB-SubCell"/>
</dbReference>
<reference evidence="15 16" key="1">
    <citation type="submission" date="2015-12" db="EMBL/GenBank/DDBJ databases">
        <title>Nitrous oxide reduction kinetics distinguish bacteria harboring typical versus atypical NosZ.</title>
        <authorList>
            <person name="Yoon S."/>
            <person name="Nissen S."/>
            <person name="Park D."/>
            <person name="Sanford R.A."/>
            <person name="Loeffler F.E."/>
        </authorList>
    </citation>
    <scope>NUCLEOTIDE SEQUENCE [LARGE SCALE GENOMIC DNA]</scope>
    <source>
        <strain evidence="15 16">ATCC BAA-841</strain>
    </source>
</reference>
<keyword evidence="8" id="KW-0675">Receptor</keyword>
<keyword evidence="9 10" id="KW-0998">Cell outer membrane</keyword>
<feature type="domain" description="TonB-dependent receptor plug" evidence="14">
    <location>
        <begin position="35"/>
        <end position="137"/>
    </location>
</feature>
<feature type="domain" description="TonB-dependent receptor-like beta-barrel" evidence="13">
    <location>
        <begin position="228"/>
        <end position="617"/>
    </location>
</feature>
<dbReference type="Pfam" id="PF07715">
    <property type="entry name" value="Plug"/>
    <property type="match status" value="1"/>
</dbReference>
<dbReference type="Gene3D" id="2.170.130.10">
    <property type="entry name" value="TonB-dependent receptor, plug domain"/>
    <property type="match status" value="1"/>
</dbReference>
<dbReference type="Pfam" id="PF00593">
    <property type="entry name" value="TonB_dep_Rec_b-barrel"/>
    <property type="match status" value="1"/>
</dbReference>
<dbReference type="EMBL" id="LODL01000021">
    <property type="protein sequence ID" value="KXB30028.1"/>
    <property type="molecule type" value="Genomic_DNA"/>
</dbReference>
<dbReference type="PANTHER" id="PTHR30069:SF41">
    <property type="entry name" value="HEME_HEMOPEXIN UTILIZATION PROTEIN C"/>
    <property type="match status" value="1"/>
</dbReference>
<dbReference type="InterPro" id="IPR037066">
    <property type="entry name" value="Plug_dom_sf"/>
</dbReference>
<feature type="chain" id="PRO_5007459643" description="TonB-dependent receptor" evidence="12">
    <location>
        <begin position="22"/>
        <end position="657"/>
    </location>
</feature>
<dbReference type="RefSeq" id="WP_066883254.1">
    <property type="nucleotide sequence ID" value="NZ_LODL01000021.1"/>
</dbReference>
<evidence type="ECO:0008006" key="17">
    <source>
        <dbReference type="Google" id="ProtNLM"/>
    </source>
</evidence>
<evidence type="ECO:0000256" key="10">
    <source>
        <dbReference type="PROSITE-ProRule" id="PRU01360"/>
    </source>
</evidence>
<comment type="caution">
    <text evidence="15">The sequence shown here is derived from an EMBL/GenBank/DDBJ whole genome shotgun (WGS) entry which is preliminary data.</text>
</comment>
<evidence type="ECO:0000256" key="2">
    <source>
        <dbReference type="ARBA" id="ARBA00009810"/>
    </source>
</evidence>
<evidence type="ECO:0000256" key="8">
    <source>
        <dbReference type="ARBA" id="ARBA00023170"/>
    </source>
</evidence>
<evidence type="ECO:0000256" key="4">
    <source>
        <dbReference type="ARBA" id="ARBA00022452"/>
    </source>
</evidence>
<dbReference type="GO" id="GO:0015344">
    <property type="term" value="F:siderophore uptake transmembrane transporter activity"/>
    <property type="evidence" value="ECO:0007669"/>
    <property type="project" value="TreeGrafter"/>
</dbReference>
<evidence type="ECO:0000256" key="3">
    <source>
        <dbReference type="ARBA" id="ARBA00022448"/>
    </source>
</evidence>
<dbReference type="InterPro" id="IPR000531">
    <property type="entry name" value="Beta-barrel_TonB"/>
</dbReference>
<name>A0A133XGF3_9RHOO</name>
<evidence type="ECO:0000313" key="16">
    <source>
        <dbReference type="Proteomes" id="UP000070186"/>
    </source>
</evidence>
<keyword evidence="5 10" id="KW-0812">Transmembrane</keyword>
<evidence type="ECO:0000256" key="1">
    <source>
        <dbReference type="ARBA" id="ARBA00004571"/>
    </source>
</evidence>
<dbReference type="PANTHER" id="PTHR30069">
    <property type="entry name" value="TONB-DEPENDENT OUTER MEMBRANE RECEPTOR"/>
    <property type="match status" value="1"/>
</dbReference>
<feature type="signal peptide" evidence="12">
    <location>
        <begin position="1"/>
        <end position="21"/>
    </location>
</feature>
<sequence length="657" mass="71516">MPRIKPIALALLGVFSLSAVAAEEPTLAPMVVSEKQVPEATSVILSEAIEQRAARNLREVLQDEPGVTVGGGPAIAQKIYVRGVEDSMLSTTLDGALQTGRAFHHQSRLMIDPDLIKQIELDRGSSAASAGPGALAGSLRMTTKDGRDLLRADQKLGGIVRGGVSSNEGERFGASVYGLAGDDFDFLLSGNRINTDDYQDGNGKTQVNSGSTQKSGLAKFNWRMAPGHSLAVGYQSVQDEGVRFLRPNMWGLGANNGPAMPQKSERDTLTATYRYDGNGSAPAIELNVFSDQMTVERTTPTAQARFNKPAGYTWGEQIDAQGANLLLTSKLGEATVRYGLNHHRFESNAINSRRVDKTSTGHEESGVSGLFLEGSLPLAKQFIIGAGARYDWYSYTDNHNQDFSSNGLSPNGSLTWLATEALSFRAAASRTMRGAGLKEAFYIDSTTWKNDPNLKEEKASNYELSFNYGSGPWSLKGSVFRLNIEDFITTGSGTSITNVGDMVSKGYELGGGWRSGAFRVGAGVAYAKPKLNGYDLGEINDGLGVSTGRSWNLNLGYDIAAWNLDLGWTSRLVEEHKYTDMSKVEKSKDGYAVHDIYANWQPLGKDRVRVTFSVRNLFDKFYYDQGTYAYLNNAGSTVYYGYAEPGRDVRLDLSWKF</sequence>
<organism evidence="15 16">
    <name type="scientific">Dechloromonas denitrificans</name>
    <dbReference type="NCBI Taxonomy" id="281362"/>
    <lineage>
        <taxon>Bacteria</taxon>
        <taxon>Pseudomonadati</taxon>
        <taxon>Pseudomonadota</taxon>
        <taxon>Betaproteobacteria</taxon>
        <taxon>Rhodocyclales</taxon>
        <taxon>Azonexaceae</taxon>
        <taxon>Dechloromonas</taxon>
    </lineage>
</organism>
<evidence type="ECO:0000256" key="5">
    <source>
        <dbReference type="ARBA" id="ARBA00022692"/>
    </source>
</evidence>
<dbReference type="GO" id="GO:0044718">
    <property type="term" value="P:siderophore transmembrane transport"/>
    <property type="evidence" value="ECO:0007669"/>
    <property type="project" value="TreeGrafter"/>
</dbReference>
<keyword evidence="3 10" id="KW-0813">Transport</keyword>
<evidence type="ECO:0000256" key="11">
    <source>
        <dbReference type="RuleBase" id="RU003357"/>
    </source>
</evidence>
<evidence type="ECO:0000259" key="13">
    <source>
        <dbReference type="Pfam" id="PF00593"/>
    </source>
</evidence>
<evidence type="ECO:0000313" key="15">
    <source>
        <dbReference type="EMBL" id="KXB30028.1"/>
    </source>
</evidence>
<comment type="similarity">
    <text evidence="2 10 11">Belongs to the TonB-dependent receptor family.</text>
</comment>
<dbReference type="STRING" id="281362.AT959_11605"/>